<reference evidence="3" key="2">
    <citation type="submission" date="2016-01" db="EMBL/GenBank/DDBJ databases">
        <authorList>
            <person name="McClelland M."/>
            <person name="Jain A."/>
            <person name="Saraogi P."/>
            <person name="Mendelson R."/>
            <person name="Westerman R."/>
            <person name="SanMiguel P."/>
            <person name="Csonka L."/>
        </authorList>
    </citation>
    <scope>NUCLEOTIDE SEQUENCE</scope>
    <source>
        <strain evidence="3">1</strain>
    </source>
</reference>
<protein>
    <submittedName>
        <fullName evidence="3">Uncharacterized protein</fullName>
    </submittedName>
</protein>
<dbReference type="STRING" id="54262.CHITON_2080"/>
<evidence type="ECO:0000313" key="5">
    <source>
        <dbReference type="Proteomes" id="UP000250189"/>
    </source>
</evidence>
<dbReference type="EMBL" id="CP015193">
    <property type="protein sequence ID" value="ASJ16173.1"/>
    <property type="molecule type" value="Genomic_DNA"/>
</dbReference>
<reference evidence="2 5" key="3">
    <citation type="submission" date="2016-04" db="EMBL/GenBank/DDBJ databases">
        <title>Complete genome sequence of Thermococcus chitonophagus type strain GC74.</title>
        <authorList>
            <person name="Oger P.M."/>
        </authorList>
    </citation>
    <scope>NUCLEOTIDE SEQUENCE [LARGE SCALE GENOMIC DNA]</scope>
    <source>
        <strain evidence="2 5">GC74</strain>
    </source>
</reference>
<reference evidence="4" key="1">
    <citation type="submission" date="2016-01" db="EMBL/GenBank/DDBJ databases">
        <authorList>
            <person name="Vorgias C.E."/>
        </authorList>
    </citation>
    <scope>NUCLEOTIDE SEQUENCE [LARGE SCALE GENOMIC DNA]</scope>
</reference>
<evidence type="ECO:0000313" key="4">
    <source>
        <dbReference type="Proteomes" id="UP000093069"/>
    </source>
</evidence>
<proteinExistence type="predicted"/>
<keyword evidence="1" id="KW-0812">Transmembrane</keyword>
<keyword evidence="1" id="KW-0472">Membrane</keyword>
<evidence type="ECO:0000313" key="2">
    <source>
        <dbReference type="EMBL" id="ASJ16173.1"/>
    </source>
</evidence>
<dbReference type="Proteomes" id="UP000250189">
    <property type="component" value="Chromosome"/>
</dbReference>
<keyword evidence="5" id="KW-1185">Reference proteome</keyword>
<evidence type="ECO:0000313" key="3">
    <source>
        <dbReference type="EMBL" id="CUX78859.1"/>
    </source>
</evidence>
<feature type="transmembrane region" description="Helical" evidence="1">
    <location>
        <begin position="30"/>
        <end position="51"/>
    </location>
</feature>
<sequence>MVVGKRFVSALFVVFSAGTATGLAKYYSPVVAVALATATVALALLLPWLIVSAISKKKHRYSVPLAFLSASLWEFACSYLAKLLDYPLWNMFLFAGLGGLITVVFTMVDALTKPRRHSAEVK</sequence>
<dbReference type="AlphaFoldDB" id="A0A170SYU4"/>
<organism evidence="3 4">
    <name type="scientific">Thermococcus chitonophagus</name>
    <dbReference type="NCBI Taxonomy" id="54262"/>
    <lineage>
        <taxon>Archaea</taxon>
        <taxon>Methanobacteriati</taxon>
        <taxon>Methanobacteriota</taxon>
        <taxon>Thermococci</taxon>
        <taxon>Thermococcales</taxon>
        <taxon>Thermococcaceae</taxon>
        <taxon>Thermococcus</taxon>
    </lineage>
</organism>
<feature type="transmembrane region" description="Helical" evidence="1">
    <location>
        <begin position="87"/>
        <end position="108"/>
    </location>
</feature>
<gene>
    <name evidence="2" type="ORF">A3L04_03295</name>
    <name evidence="3" type="ORF">CHITON_2080</name>
</gene>
<accession>A0A170SYU4</accession>
<name>A0A170SYU4_9EURY</name>
<evidence type="ECO:0000256" key="1">
    <source>
        <dbReference type="SAM" id="Phobius"/>
    </source>
</evidence>
<dbReference type="Proteomes" id="UP000093069">
    <property type="component" value="Chromosome I"/>
</dbReference>
<dbReference type="KEGG" id="tch:CHITON_2080"/>
<keyword evidence="1" id="KW-1133">Transmembrane helix</keyword>
<dbReference type="EMBL" id="LN999010">
    <property type="protein sequence ID" value="CUX78859.1"/>
    <property type="molecule type" value="Genomic_DNA"/>
</dbReference>